<proteinExistence type="predicted"/>
<evidence type="ECO:0000313" key="2">
    <source>
        <dbReference type="EMBL" id="NBI05439.1"/>
    </source>
</evidence>
<evidence type="ECO:0000313" key="3">
    <source>
        <dbReference type="Proteomes" id="UP000467132"/>
    </source>
</evidence>
<keyword evidence="3" id="KW-1185">Reference proteome</keyword>
<dbReference type="Proteomes" id="UP000467132">
    <property type="component" value="Unassembled WGS sequence"/>
</dbReference>
<dbReference type="OrthoDB" id="1708132at2"/>
<sequence>MKKQISSKKEKFCFEKPSSKQAISDIHHEEGEAKVPIPSLDQVMKAKEWVDNVEK</sequence>
<name>A0A845QUG1_9CLOT</name>
<dbReference type="InterPro" id="IPR024209">
    <property type="entry name" value="CDIF630_02480-like"/>
</dbReference>
<dbReference type="Pfam" id="PF12655">
    <property type="entry name" value="CDIF630_02480-like"/>
    <property type="match status" value="1"/>
</dbReference>
<protein>
    <submittedName>
        <fullName evidence="2">DUF3787 domain-containing protein</fullName>
    </submittedName>
</protein>
<dbReference type="EMBL" id="QXXA01000001">
    <property type="protein sequence ID" value="NBI05439.1"/>
    <property type="molecule type" value="Genomic_DNA"/>
</dbReference>
<gene>
    <name evidence="2" type="ORF">D3Z33_01040</name>
</gene>
<comment type="caution">
    <text evidence="2">The sequence shown here is derived from an EMBL/GenBank/DDBJ whole genome shotgun (WGS) entry which is preliminary data.</text>
</comment>
<feature type="region of interest" description="Disordered" evidence="1">
    <location>
        <begin position="1"/>
        <end position="20"/>
    </location>
</feature>
<organism evidence="2 3">
    <name type="scientific">Senegalia massiliensis</name>
    <dbReference type="NCBI Taxonomy" id="1720316"/>
    <lineage>
        <taxon>Bacteria</taxon>
        <taxon>Bacillati</taxon>
        <taxon>Bacillota</taxon>
        <taxon>Clostridia</taxon>
        <taxon>Eubacteriales</taxon>
        <taxon>Clostridiaceae</taxon>
        <taxon>Senegalia</taxon>
    </lineage>
</organism>
<feature type="compositionally biased region" description="Basic and acidic residues" evidence="1">
    <location>
        <begin position="7"/>
        <end position="18"/>
    </location>
</feature>
<dbReference type="AlphaFoldDB" id="A0A845QUG1"/>
<accession>A0A845QUG1</accession>
<evidence type="ECO:0000256" key="1">
    <source>
        <dbReference type="SAM" id="MobiDB-lite"/>
    </source>
</evidence>
<dbReference type="RefSeq" id="WP_160195946.1">
    <property type="nucleotide sequence ID" value="NZ_QXXA01000001.1"/>
</dbReference>
<reference evidence="2 3" key="1">
    <citation type="submission" date="2018-08" db="EMBL/GenBank/DDBJ databases">
        <title>Murine metabolic-syndrome-specific gut microbial biobank.</title>
        <authorList>
            <person name="Liu C."/>
        </authorList>
    </citation>
    <scope>NUCLEOTIDE SEQUENCE [LARGE SCALE GENOMIC DNA]</scope>
    <source>
        <strain evidence="2 3">583</strain>
    </source>
</reference>